<dbReference type="Pfam" id="PF00571">
    <property type="entry name" value="CBS"/>
    <property type="match status" value="2"/>
</dbReference>
<evidence type="ECO:0000313" key="4">
    <source>
        <dbReference type="EMBL" id="MBP1921299.1"/>
    </source>
</evidence>
<name>A0A8T4GC36_9EURY</name>
<dbReference type="PANTHER" id="PTHR43080:SF2">
    <property type="entry name" value="CBS DOMAIN-CONTAINING PROTEIN"/>
    <property type="match status" value="1"/>
</dbReference>
<dbReference type="Proteomes" id="UP000823588">
    <property type="component" value="Unassembled WGS sequence"/>
</dbReference>
<dbReference type="RefSeq" id="WP_209482687.1">
    <property type="nucleotide sequence ID" value="NZ_JAGGKQ010000002.1"/>
</dbReference>
<protein>
    <submittedName>
        <fullName evidence="4">CBS domain-containing protein</fullName>
    </submittedName>
</protein>
<accession>A0A8T4GC36</accession>
<feature type="domain" description="CBS" evidence="3">
    <location>
        <begin position="10"/>
        <end position="66"/>
    </location>
</feature>
<dbReference type="SUPFAM" id="SSF54631">
    <property type="entry name" value="CBS-domain pair"/>
    <property type="match status" value="1"/>
</dbReference>
<proteinExistence type="predicted"/>
<dbReference type="AlphaFoldDB" id="A0A8T4GC36"/>
<evidence type="ECO:0000259" key="3">
    <source>
        <dbReference type="PROSITE" id="PS51371"/>
    </source>
</evidence>
<dbReference type="PROSITE" id="PS51371">
    <property type="entry name" value="CBS"/>
    <property type="match status" value="2"/>
</dbReference>
<feature type="domain" description="CBS" evidence="3">
    <location>
        <begin position="75"/>
        <end position="128"/>
    </location>
</feature>
<dbReference type="InterPro" id="IPR051257">
    <property type="entry name" value="Diverse_CBS-Domain"/>
</dbReference>
<dbReference type="SMART" id="SM00116">
    <property type="entry name" value="CBS"/>
    <property type="match status" value="2"/>
</dbReference>
<evidence type="ECO:0000256" key="1">
    <source>
        <dbReference type="ARBA" id="ARBA00023122"/>
    </source>
</evidence>
<evidence type="ECO:0000256" key="2">
    <source>
        <dbReference type="PROSITE-ProRule" id="PRU00703"/>
    </source>
</evidence>
<keyword evidence="5" id="KW-1185">Reference proteome</keyword>
<organism evidence="4 5">
    <name type="scientific">Halorubrum alkaliphilum</name>
    <dbReference type="NCBI Taxonomy" id="261290"/>
    <lineage>
        <taxon>Archaea</taxon>
        <taxon>Methanobacteriati</taxon>
        <taxon>Methanobacteriota</taxon>
        <taxon>Stenosarchaea group</taxon>
        <taxon>Halobacteria</taxon>
        <taxon>Halobacteriales</taxon>
        <taxon>Haloferacaceae</taxon>
        <taxon>Halorubrum</taxon>
    </lineage>
</organism>
<dbReference type="PANTHER" id="PTHR43080">
    <property type="entry name" value="CBS DOMAIN-CONTAINING PROTEIN CBSX3, MITOCHONDRIAL"/>
    <property type="match status" value="1"/>
</dbReference>
<dbReference type="Gene3D" id="3.10.580.10">
    <property type="entry name" value="CBS-domain"/>
    <property type="match status" value="1"/>
</dbReference>
<sequence>MTDVPVERLMSTDLVTVSVEATAAEAATLMLETGVNSILIVDGAGRLEGLLTGTDFVTLVRENDPEDETPVGTCMTADVVTASRTDSVDALSALADGEYTHIPVTDDERVVVGMLSTTDLTRHLAERR</sequence>
<dbReference type="InterPro" id="IPR000644">
    <property type="entry name" value="CBS_dom"/>
</dbReference>
<dbReference type="CDD" id="cd02205">
    <property type="entry name" value="CBS_pair_SF"/>
    <property type="match status" value="1"/>
</dbReference>
<gene>
    <name evidence="4" type="ORF">J2751_000288</name>
</gene>
<reference evidence="4" key="1">
    <citation type="submission" date="2021-03" db="EMBL/GenBank/DDBJ databases">
        <title>Genomic Encyclopedia of Type Strains, Phase IV (KMG-IV): sequencing the most valuable type-strain genomes for metagenomic binning, comparative biology and taxonomic classification.</title>
        <authorList>
            <person name="Goeker M."/>
        </authorList>
    </citation>
    <scope>NUCLEOTIDE SEQUENCE</scope>
    <source>
        <strain evidence="4">DSM 23564</strain>
    </source>
</reference>
<keyword evidence="1 2" id="KW-0129">CBS domain</keyword>
<dbReference type="OrthoDB" id="8919at2157"/>
<dbReference type="InterPro" id="IPR046342">
    <property type="entry name" value="CBS_dom_sf"/>
</dbReference>
<evidence type="ECO:0000313" key="5">
    <source>
        <dbReference type="Proteomes" id="UP000823588"/>
    </source>
</evidence>
<dbReference type="EMBL" id="JAGGKQ010000002">
    <property type="protein sequence ID" value="MBP1921299.1"/>
    <property type="molecule type" value="Genomic_DNA"/>
</dbReference>
<comment type="caution">
    <text evidence="4">The sequence shown here is derived from an EMBL/GenBank/DDBJ whole genome shotgun (WGS) entry which is preliminary data.</text>
</comment>